<protein>
    <submittedName>
        <fullName evidence="1">Uncharacterized protein</fullName>
    </submittedName>
</protein>
<dbReference type="Proteomes" id="UP000269134">
    <property type="component" value="Unassembled WGS sequence"/>
</dbReference>
<dbReference type="RefSeq" id="WP_122076075.1">
    <property type="nucleotide sequence ID" value="NZ_RFFL01000004.1"/>
</dbReference>
<dbReference type="EMBL" id="RFFL01000004">
    <property type="protein sequence ID" value="RMI01729.1"/>
    <property type="molecule type" value="Genomic_DNA"/>
</dbReference>
<sequence length="154" mass="17754">MRKWDDVTHGGLLSIIEYLKCNFDPELSRKVIELFHERMQDDEYVAPDVLYALMKHVFARIMEGQSADQAFGLKRIKGKYSRTDTYERDMHAAAIVVLNLRKGCKWLDAVADASETLNISESTVKRACDDFREGFELLPDDVLMQMTSHYARST</sequence>
<dbReference type="GeneID" id="84608526"/>
<reference evidence="1 2" key="1">
    <citation type="submission" date="2018-10" db="EMBL/GenBank/DDBJ databases">
        <title>Pseudomonas sp. GL14 genome.</title>
        <authorList>
            <person name="Peng J."/>
            <person name="Liu Z.-P."/>
        </authorList>
    </citation>
    <scope>NUCLEOTIDE SEQUENCE [LARGE SCALE GENOMIC DNA]</scope>
    <source>
        <strain evidence="1 2">GL14</strain>
    </source>
</reference>
<organism evidence="1 2">
    <name type="scientific">Stutzerimonas nitrititolerans</name>
    <dbReference type="NCBI Taxonomy" id="2482751"/>
    <lineage>
        <taxon>Bacteria</taxon>
        <taxon>Pseudomonadati</taxon>
        <taxon>Pseudomonadota</taxon>
        <taxon>Gammaproteobacteria</taxon>
        <taxon>Pseudomonadales</taxon>
        <taxon>Pseudomonadaceae</taxon>
        <taxon>Stutzerimonas</taxon>
    </lineage>
</organism>
<gene>
    <name evidence="1" type="ORF">EA795_05705</name>
</gene>
<accession>A0ABX9V896</accession>
<name>A0ABX9V896_9GAMM</name>
<proteinExistence type="predicted"/>
<comment type="caution">
    <text evidence="1">The sequence shown here is derived from an EMBL/GenBank/DDBJ whole genome shotgun (WGS) entry which is preliminary data.</text>
</comment>
<keyword evidence="2" id="KW-1185">Reference proteome</keyword>
<evidence type="ECO:0000313" key="1">
    <source>
        <dbReference type="EMBL" id="RMI01729.1"/>
    </source>
</evidence>
<evidence type="ECO:0000313" key="2">
    <source>
        <dbReference type="Proteomes" id="UP000269134"/>
    </source>
</evidence>